<gene>
    <name evidence="2" type="ORF">V6R90_01760</name>
</gene>
<feature type="transmembrane region" description="Helical" evidence="1">
    <location>
        <begin position="188"/>
        <end position="206"/>
    </location>
</feature>
<feature type="transmembrane region" description="Helical" evidence="1">
    <location>
        <begin position="43"/>
        <end position="61"/>
    </location>
</feature>
<dbReference type="EMBL" id="JBEGDP010000001">
    <property type="protein sequence ID" value="MEQ7845987.1"/>
    <property type="molecule type" value="Genomic_DNA"/>
</dbReference>
<reference evidence="2 3" key="1">
    <citation type="submission" date="2024-02" db="EMBL/GenBank/DDBJ databases">
        <title>Full genome sequence of Nocardioides kribbensis.</title>
        <authorList>
            <person name="Poletto B.L."/>
            <person name="Silva G."/>
            <person name="Galante D."/>
            <person name="Campos K.R."/>
            <person name="Santos M.B.N."/>
            <person name="Sacchi C.T."/>
        </authorList>
    </citation>
    <scope>NUCLEOTIDE SEQUENCE [LARGE SCALE GENOMIC DNA]</scope>
    <source>
        <strain evidence="2 3">O4R</strain>
    </source>
</reference>
<evidence type="ECO:0008006" key="4">
    <source>
        <dbReference type="Google" id="ProtNLM"/>
    </source>
</evidence>
<keyword evidence="3" id="KW-1185">Reference proteome</keyword>
<dbReference type="RefSeq" id="WP_349803613.1">
    <property type="nucleotide sequence ID" value="NZ_JBEGDP010000001.1"/>
</dbReference>
<dbReference type="Proteomes" id="UP001482520">
    <property type="component" value="Unassembled WGS sequence"/>
</dbReference>
<keyword evidence="1" id="KW-0472">Membrane</keyword>
<comment type="caution">
    <text evidence="2">The sequence shown here is derived from an EMBL/GenBank/DDBJ whole genome shotgun (WGS) entry which is preliminary data.</text>
</comment>
<keyword evidence="1" id="KW-0812">Transmembrane</keyword>
<sequence>MVDESVEVQRFPPSNGRFTGYLGLVIGPAVLVLAGVYGGLGPALVVGVALFEVVVWLVMLRPAVWVEGDVLVLRHLVRTDRVPLAAVTSVVVRHVLAVFAGERRFVSPTIARSSRQLIGEARAARRGGRPSSWLSEVTAPAGKGVDQADFVEQRLRHLAEQARLARGVAARSPEQEALLGEAGRTTSWPWVGVVVVLAVALVVTLLV</sequence>
<evidence type="ECO:0000256" key="1">
    <source>
        <dbReference type="SAM" id="Phobius"/>
    </source>
</evidence>
<feature type="transmembrane region" description="Helical" evidence="1">
    <location>
        <begin position="18"/>
        <end position="37"/>
    </location>
</feature>
<accession>A0ABV1NU16</accession>
<evidence type="ECO:0000313" key="3">
    <source>
        <dbReference type="Proteomes" id="UP001482520"/>
    </source>
</evidence>
<evidence type="ECO:0000313" key="2">
    <source>
        <dbReference type="EMBL" id="MEQ7845987.1"/>
    </source>
</evidence>
<organism evidence="2 3">
    <name type="scientific">Nocardioides kribbensis</name>
    <dbReference type="NCBI Taxonomy" id="305517"/>
    <lineage>
        <taxon>Bacteria</taxon>
        <taxon>Bacillati</taxon>
        <taxon>Actinomycetota</taxon>
        <taxon>Actinomycetes</taxon>
        <taxon>Propionibacteriales</taxon>
        <taxon>Nocardioidaceae</taxon>
        <taxon>Nocardioides</taxon>
    </lineage>
</organism>
<name>A0ABV1NU16_9ACTN</name>
<protein>
    <recommendedName>
        <fullName evidence="4">PH domain-containing protein</fullName>
    </recommendedName>
</protein>
<proteinExistence type="predicted"/>
<keyword evidence="1" id="KW-1133">Transmembrane helix</keyword>